<evidence type="ECO:0000313" key="1">
    <source>
        <dbReference type="EMBL" id="GAA1566679.1"/>
    </source>
</evidence>
<organism evidence="1 2">
    <name type="scientific">Kribbella karoonensis</name>
    <dbReference type="NCBI Taxonomy" id="324851"/>
    <lineage>
        <taxon>Bacteria</taxon>
        <taxon>Bacillati</taxon>
        <taxon>Actinomycetota</taxon>
        <taxon>Actinomycetes</taxon>
        <taxon>Propionibacteriales</taxon>
        <taxon>Kribbellaceae</taxon>
        <taxon>Kribbella</taxon>
    </lineage>
</organism>
<sequence>MRRAGHRAAMTVKLNEKAFEHAKYLVRKGQTTKDERDDWSEHAPTADEQNAYLDRHGWRDYGLWFLGVDTEMDDETKGHYEFPYGDFRRVHRCGVISAESRAAQYDHPDIQRALAEIHELLDGGHA</sequence>
<gene>
    <name evidence="1" type="ORF">GCM10009742_05190</name>
</gene>
<name>A0ABN2CZ47_9ACTN</name>
<accession>A0ABN2CZ47</accession>
<comment type="caution">
    <text evidence="1">The sequence shown here is derived from an EMBL/GenBank/DDBJ whole genome shotgun (WGS) entry which is preliminary data.</text>
</comment>
<dbReference type="EMBL" id="BAAAND010000001">
    <property type="protein sequence ID" value="GAA1566679.1"/>
    <property type="molecule type" value="Genomic_DNA"/>
</dbReference>
<reference evidence="1 2" key="1">
    <citation type="journal article" date="2019" name="Int. J. Syst. Evol. Microbiol.">
        <title>The Global Catalogue of Microorganisms (GCM) 10K type strain sequencing project: providing services to taxonomists for standard genome sequencing and annotation.</title>
        <authorList>
            <consortium name="The Broad Institute Genomics Platform"/>
            <consortium name="The Broad Institute Genome Sequencing Center for Infectious Disease"/>
            <person name="Wu L."/>
            <person name="Ma J."/>
        </authorList>
    </citation>
    <scope>NUCLEOTIDE SEQUENCE [LARGE SCALE GENOMIC DNA]</scope>
    <source>
        <strain evidence="1 2">JCM 14304</strain>
    </source>
</reference>
<keyword evidence="2" id="KW-1185">Reference proteome</keyword>
<evidence type="ECO:0000313" key="2">
    <source>
        <dbReference type="Proteomes" id="UP001500190"/>
    </source>
</evidence>
<protein>
    <submittedName>
        <fullName evidence="1">Uncharacterized protein</fullName>
    </submittedName>
</protein>
<proteinExistence type="predicted"/>
<dbReference type="Proteomes" id="UP001500190">
    <property type="component" value="Unassembled WGS sequence"/>
</dbReference>